<protein>
    <recommendedName>
        <fullName evidence="9">Carbohydrate sulfotransferase</fullName>
        <ecNumber evidence="9">2.8.2.-</ecNumber>
    </recommendedName>
</protein>
<evidence type="ECO:0000256" key="4">
    <source>
        <dbReference type="ARBA" id="ARBA00022692"/>
    </source>
</evidence>
<feature type="transmembrane region" description="Helical" evidence="9">
    <location>
        <begin position="12"/>
        <end position="33"/>
    </location>
</feature>
<dbReference type="GO" id="GO:0000139">
    <property type="term" value="C:Golgi membrane"/>
    <property type="evidence" value="ECO:0007669"/>
    <property type="project" value="UniProtKB-SubCell"/>
</dbReference>
<keyword evidence="6 9" id="KW-0333">Golgi apparatus</keyword>
<proteinExistence type="inferred from homology"/>
<reference evidence="10" key="1">
    <citation type="journal article" date="2021" name="Sci. Adv.">
        <title>The American lobster genome reveals insights on longevity, neural, and immune adaptations.</title>
        <authorList>
            <person name="Polinski J.M."/>
            <person name="Zimin A.V."/>
            <person name="Clark K.F."/>
            <person name="Kohn A.B."/>
            <person name="Sadowski N."/>
            <person name="Timp W."/>
            <person name="Ptitsyn A."/>
            <person name="Khanna P."/>
            <person name="Romanova D.Y."/>
            <person name="Williams P."/>
            <person name="Greenwood S.J."/>
            <person name="Moroz L.L."/>
            <person name="Walt D.R."/>
            <person name="Bodnar A.G."/>
        </authorList>
    </citation>
    <scope>NUCLEOTIDE SEQUENCE</scope>
    <source>
        <strain evidence="10">GMGI-L3</strain>
    </source>
</reference>
<dbReference type="Pfam" id="PF03567">
    <property type="entry name" value="Sulfotransfer_2"/>
    <property type="match status" value="1"/>
</dbReference>
<evidence type="ECO:0000256" key="6">
    <source>
        <dbReference type="ARBA" id="ARBA00023034"/>
    </source>
</evidence>
<comment type="subcellular location">
    <subcellularLocation>
        <location evidence="1 9">Golgi apparatus membrane</location>
        <topology evidence="1 9">Single-pass type II membrane protein</topology>
    </subcellularLocation>
</comment>
<accession>A0A8J5ND58</accession>
<keyword evidence="8 9" id="KW-0325">Glycoprotein</keyword>
<comment type="caution">
    <text evidence="10">The sequence shown here is derived from an EMBL/GenBank/DDBJ whole genome shotgun (WGS) entry which is preliminary data.</text>
</comment>
<evidence type="ECO:0000256" key="7">
    <source>
        <dbReference type="ARBA" id="ARBA00023136"/>
    </source>
</evidence>
<evidence type="ECO:0000256" key="5">
    <source>
        <dbReference type="ARBA" id="ARBA00022989"/>
    </source>
</evidence>
<evidence type="ECO:0000256" key="1">
    <source>
        <dbReference type="ARBA" id="ARBA00004323"/>
    </source>
</evidence>
<dbReference type="EMBL" id="JAHLQT010002128">
    <property type="protein sequence ID" value="KAG7177488.1"/>
    <property type="molecule type" value="Genomic_DNA"/>
</dbReference>
<dbReference type="PANTHER" id="PTHR12137:SF63">
    <property type="entry name" value="CARBOHYDRATE SULFOTRANSFERASE"/>
    <property type="match status" value="1"/>
</dbReference>
<keyword evidence="5 9" id="KW-1133">Transmembrane helix</keyword>
<dbReference type="EC" id="2.8.2.-" evidence="9"/>
<dbReference type="GO" id="GO:0008146">
    <property type="term" value="F:sulfotransferase activity"/>
    <property type="evidence" value="ECO:0007669"/>
    <property type="project" value="InterPro"/>
</dbReference>
<dbReference type="InterPro" id="IPR018011">
    <property type="entry name" value="Carb_sulfotrans_8-10"/>
</dbReference>
<dbReference type="GO" id="GO:0016051">
    <property type="term" value="P:carbohydrate biosynthetic process"/>
    <property type="evidence" value="ECO:0007669"/>
    <property type="project" value="InterPro"/>
</dbReference>
<evidence type="ECO:0000256" key="8">
    <source>
        <dbReference type="ARBA" id="ARBA00023180"/>
    </source>
</evidence>
<keyword evidence="4 9" id="KW-0812">Transmembrane</keyword>
<keyword evidence="9" id="KW-0119">Carbohydrate metabolism</keyword>
<evidence type="ECO:0000313" key="11">
    <source>
        <dbReference type="Proteomes" id="UP000747542"/>
    </source>
</evidence>
<sequence>MVLRRYLCGRRLCLEGLTWMVFLSLCVAVYYSLDPPDVRTSVEEVTLPARWMLSDQLTQRLDHRRHHLQKMCKKYGLDVSTPVNHIWSAGFVVSREHSLVWCPVYKAASSTWLWNFNLLAGYTQADLLDNIHRPLPMAREKNKLLVDRKNYRQTVRTMKSRHPELGATGPWGWLESLPLHIGIPTFRQFVQYLLERYAKHLPLNEHWIPATSYCTPCLINYTVLAKVETLEEDAKYIIFTSGIQGIVAPRVINRSQDGATSDLADHYLCQLSHDQMTKLIDLYKYDILLFEYDIQRYLDCTANK</sequence>
<dbReference type="PANTHER" id="PTHR12137">
    <property type="entry name" value="CARBOHYDRATE SULFOTRANSFERASE"/>
    <property type="match status" value="1"/>
</dbReference>
<dbReference type="InterPro" id="IPR005331">
    <property type="entry name" value="Sulfotransferase"/>
</dbReference>
<evidence type="ECO:0000313" key="10">
    <source>
        <dbReference type="EMBL" id="KAG7177488.1"/>
    </source>
</evidence>
<evidence type="ECO:0000256" key="3">
    <source>
        <dbReference type="ARBA" id="ARBA00022679"/>
    </source>
</evidence>
<gene>
    <name evidence="10" type="primary">Chst8-L4</name>
    <name evidence="10" type="ORF">Hamer_G025507</name>
</gene>
<evidence type="ECO:0000256" key="2">
    <source>
        <dbReference type="ARBA" id="ARBA00006339"/>
    </source>
</evidence>
<organism evidence="10 11">
    <name type="scientific">Homarus americanus</name>
    <name type="common">American lobster</name>
    <dbReference type="NCBI Taxonomy" id="6706"/>
    <lineage>
        <taxon>Eukaryota</taxon>
        <taxon>Metazoa</taxon>
        <taxon>Ecdysozoa</taxon>
        <taxon>Arthropoda</taxon>
        <taxon>Crustacea</taxon>
        <taxon>Multicrustacea</taxon>
        <taxon>Malacostraca</taxon>
        <taxon>Eumalacostraca</taxon>
        <taxon>Eucarida</taxon>
        <taxon>Decapoda</taxon>
        <taxon>Pleocyemata</taxon>
        <taxon>Astacidea</taxon>
        <taxon>Nephropoidea</taxon>
        <taxon>Nephropidae</taxon>
        <taxon>Homarus</taxon>
    </lineage>
</organism>
<evidence type="ECO:0000256" key="9">
    <source>
        <dbReference type="RuleBase" id="RU364020"/>
    </source>
</evidence>
<dbReference type="AlphaFoldDB" id="A0A8J5ND58"/>
<dbReference type="Proteomes" id="UP000747542">
    <property type="component" value="Unassembled WGS sequence"/>
</dbReference>
<comment type="similarity">
    <text evidence="2 9">Belongs to the sulfotransferase 2 family.</text>
</comment>
<keyword evidence="9" id="KW-0735">Signal-anchor</keyword>
<keyword evidence="11" id="KW-1185">Reference proteome</keyword>
<keyword evidence="3 9" id="KW-0808">Transferase</keyword>
<keyword evidence="7 9" id="KW-0472">Membrane</keyword>
<name>A0A8J5ND58_HOMAM</name>